<name>A0A6V7GXK5_9HYME</name>
<evidence type="ECO:0000313" key="2">
    <source>
        <dbReference type="Proteomes" id="UP000752696"/>
    </source>
</evidence>
<keyword evidence="2" id="KW-1185">Reference proteome</keyword>
<dbReference type="GO" id="GO:0003676">
    <property type="term" value="F:nucleic acid binding"/>
    <property type="evidence" value="ECO:0007669"/>
    <property type="project" value="InterPro"/>
</dbReference>
<proteinExistence type="predicted"/>
<dbReference type="Gene3D" id="3.30.420.10">
    <property type="entry name" value="Ribonuclease H-like superfamily/Ribonuclease H"/>
    <property type="match status" value="1"/>
</dbReference>
<dbReference type="OrthoDB" id="120326at2759"/>
<gene>
    <name evidence="1" type="ORF">MHI_LOCUS176969</name>
</gene>
<accession>A0A6V7GXK5</accession>
<organism evidence="1 2">
    <name type="scientific">Heterotrigona itama</name>
    <dbReference type="NCBI Taxonomy" id="395501"/>
    <lineage>
        <taxon>Eukaryota</taxon>
        <taxon>Metazoa</taxon>
        <taxon>Ecdysozoa</taxon>
        <taxon>Arthropoda</taxon>
        <taxon>Hexapoda</taxon>
        <taxon>Insecta</taxon>
        <taxon>Pterygota</taxon>
        <taxon>Neoptera</taxon>
        <taxon>Endopterygota</taxon>
        <taxon>Hymenoptera</taxon>
        <taxon>Apocrita</taxon>
        <taxon>Aculeata</taxon>
        <taxon>Apoidea</taxon>
        <taxon>Anthophila</taxon>
        <taxon>Apidae</taxon>
        <taxon>Heterotrigona</taxon>
    </lineage>
</organism>
<evidence type="ECO:0000313" key="1">
    <source>
        <dbReference type="EMBL" id="CAD1470096.1"/>
    </source>
</evidence>
<dbReference type="Proteomes" id="UP000752696">
    <property type="component" value="Unassembled WGS sequence"/>
</dbReference>
<evidence type="ECO:0008006" key="3">
    <source>
        <dbReference type="Google" id="ProtNLM"/>
    </source>
</evidence>
<reference evidence="1" key="1">
    <citation type="submission" date="2020-07" db="EMBL/GenBank/DDBJ databases">
        <authorList>
            <person name="Nazaruddin N."/>
        </authorList>
    </citation>
    <scope>NUCLEOTIDE SEQUENCE</scope>
</reference>
<dbReference type="AlphaFoldDB" id="A0A6V7GXK5"/>
<sequence length="142" mass="17349">MSLKNRVHLKRRKLQQKLWLKQEHELCRLQFAEKHVYTNKKWRTVVFTDEKKFNLKKPDGFHYSYRDLRKDILKRLTNKLTRERHELPKVSLQRDNAKAVKQYLAHQGIHSAKSPDLNVIENFWASLTTEFHVPEWKIIRKY</sequence>
<dbReference type="InterPro" id="IPR036397">
    <property type="entry name" value="RNaseH_sf"/>
</dbReference>
<protein>
    <recommendedName>
        <fullName evidence="3">Tc1-like transposase DDE domain-containing protein</fullName>
    </recommendedName>
</protein>
<comment type="caution">
    <text evidence="1">The sequence shown here is derived from an EMBL/GenBank/DDBJ whole genome shotgun (WGS) entry which is preliminary data.</text>
</comment>
<dbReference type="EMBL" id="CAJDYZ010003416">
    <property type="protein sequence ID" value="CAD1470096.1"/>
    <property type="molecule type" value="Genomic_DNA"/>
</dbReference>